<keyword evidence="1" id="KW-0175">Coiled coil</keyword>
<dbReference type="OMA" id="YHEQSAF"/>
<feature type="coiled-coil region" evidence="1">
    <location>
        <begin position="218"/>
        <end position="245"/>
    </location>
</feature>
<dbReference type="PANTHER" id="PTHR37174:SF2">
    <property type="entry name" value="FORKHEAD-ASSOCIATED DOMAIN PROTEIN"/>
    <property type="match status" value="1"/>
</dbReference>
<dbReference type="GO" id="GO:0009507">
    <property type="term" value="C:chloroplast"/>
    <property type="evidence" value="ECO:0007669"/>
    <property type="project" value="EnsemblPlants"/>
</dbReference>
<dbReference type="Gramene" id="OMO49659">
    <property type="protein sequence ID" value="OMO49659"/>
    <property type="gene ID" value="CCACVL1_30871"/>
</dbReference>
<comment type="caution">
    <text evidence="2">The sequence shown here is derived from an EMBL/GenBank/DDBJ whole genome shotgun (WGS) entry which is preliminary data.</text>
</comment>
<keyword evidence="3" id="KW-1185">Reference proteome</keyword>
<sequence length="322" mass="36296">MKVGAMVVGYSYSYRPRLRPTCFAANSKINTEQLRFQLDQLHAEADTTRAKASSARLRFLRLSEAAEKLRRQAAVSIQRGLENEARDLLFQKKKVMQALEKSKSRIELLDKLSTKLNEAITVKETQLIGNVASDSEIGGEDDSSPVHIISPKEQAAQDESQNKDFSHVALTLGEDENLLLHTNNLAEEPANEELEEHETCPSFSVFNEETIHSSLAGISTYEDFLEHLDQQLNKIEQELVTVLNVSTLLLDGEKPKNLKVQQTKELLDSILDIRQRTGDTTITVQTNLETFFLDKRFWSNLACSSEFHNSLNKASCQLAPYL</sequence>
<evidence type="ECO:0000313" key="3">
    <source>
        <dbReference type="Proteomes" id="UP000188268"/>
    </source>
</evidence>
<dbReference type="STRING" id="210143.A0A1R3FUX1"/>
<dbReference type="OrthoDB" id="772275at2759"/>
<organism evidence="2 3">
    <name type="scientific">Corchorus capsularis</name>
    <name type="common">Jute</name>
    <dbReference type="NCBI Taxonomy" id="210143"/>
    <lineage>
        <taxon>Eukaryota</taxon>
        <taxon>Viridiplantae</taxon>
        <taxon>Streptophyta</taxon>
        <taxon>Embryophyta</taxon>
        <taxon>Tracheophyta</taxon>
        <taxon>Spermatophyta</taxon>
        <taxon>Magnoliopsida</taxon>
        <taxon>eudicotyledons</taxon>
        <taxon>Gunneridae</taxon>
        <taxon>Pentapetalae</taxon>
        <taxon>rosids</taxon>
        <taxon>malvids</taxon>
        <taxon>Malvales</taxon>
        <taxon>Malvaceae</taxon>
        <taxon>Grewioideae</taxon>
        <taxon>Apeibeae</taxon>
        <taxon>Corchorus</taxon>
    </lineage>
</organism>
<name>A0A1R3FUX1_COCAP</name>
<dbReference type="Proteomes" id="UP000188268">
    <property type="component" value="Unassembled WGS sequence"/>
</dbReference>
<dbReference type="EMBL" id="AWWV01016424">
    <property type="protein sequence ID" value="OMO49659.1"/>
    <property type="molecule type" value="Genomic_DNA"/>
</dbReference>
<reference evidence="2 3" key="1">
    <citation type="submission" date="2013-09" db="EMBL/GenBank/DDBJ databases">
        <title>Corchorus capsularis genome sequencing.</title>
        <authorList>
            <person name="Alam M."/>
            <person name="Haque M.S."/>
            <person name="Islam M.S."/>
            <person name="Emdad E.M."/>
            <person name="Islam M.M."/>
            <person name="Ahmed B."/>
            <person name="Halim A."/>
            <person name="Hossen Q.M.M."/>
            <person name="Hossain M.Z."/>
            <person name="Ahmed R."/>
            <person name="Khan M.M."/>
            <person name="Islam R."/>
            <person name="Rashid M.M."/>
            <person name="Khan S.A."/>
            <person name="Rahman M.S."/>
            <person name="Alam M."/>
        </authorList>
    </citation>
    <scope>NUCLEOTIDE SEQUENCE [LARGE SCALE GENOMIC DNA]</scope>
    <source>
        <strain evidence="3">cv. CVL-1</strain>
        <tissue evidence="2">Whole seedling</tissue>
    </source>
</reference>
<proteinExistence type="predicted"/>
<protein>
    <submittedName>
        <fullName evidence="2">Uncharacterized protein</fullName>
    </submittedName>
</protein>
<accession>A0A1R3FUX1</accession>
<gene>
    <name evidence="2" type="ORF">CCACVL1_30871</name>
</gene>
<evidence type="ECO:0000313" key="2">
    <source>
        <dbReference type="EMBL" id="OMO49659.1"/>
    </source>
</evidence>
<evidence type="ECO:0000256" key="1">
    <source>
        <dbReference type="SAM" id="Coils"/>
    </source>
</evidence>
<dbReference type="PANTHER" id="PTHR37174">
    <property type="entry name" value="FORKHEAD-ASSOCIATED DOMAIN PROTEIN"/>
    <property type="match status" value="1"/>
</dbReference>
<dbReference type="AlphaFoldDB" id="A0A1R3FUX1"/>